<keyword evidence="1" id="KW-1185">Reference proteome</keyword>
<proteinExistence type="predicted"/>
<dbReference type="Proteomes" id="UP000515158">
    <property type="component" value="Unplaced"/>
</dbReference>
<sequence length="102" mass="11245">MCDAEEVAESVQVAWLCCFGFGHLSRPFFGGLRVEDCGGGKEVIFVITTSLSGSGLGVLRTKTKLDSSSEEDAIFESDMATFVVEEDTRQEEKGEEDKKRRK</sequence>
<gene>
    <name evidence="2" type="primary">LOC117647739</name>
</gene>
<organism evidence="2">
    <name type="scientific">Thrips palmi</name>
    <name type="common">Melon thrips</name>
    <dbReference type="NCBI Taxonomy" id="161013"/>
    <lineage>
        <taxon>Eukaryota</taxon>
        <taxon>Metazoa</taxon>
        <taxon>Ecdysozoa</taxon>
        <taxon>Arthropoda</taxon>
        <taxon>Hexapoda</taxon>
        <taxon>Insecta</taxon>
        <taxon>Pterygota</taxon>
        <taxon>Neoptera</taxon>
        <taxon>Paraneoptera</taxon>
        <taxon>Thysanoptera</taxon>
        <taxon>Terebrantia</taxon>
        <taxon>Thripoidea</taxon>
        <taxon>Thripidae</taxon>
        <taxon>Thrips</taxon>
    </lineage>
</organism>
<dbReference type="GeneID" id="117647739"/>
<name>A0A6P8YZC6_THRPL</name>
<evidence type="ECO:0000313" key="2">
    <source>
        <dbReference type="RefSeq" id="XP_034245528.1"/>
    </source>
</evidence>
<dbReference type="AlphaFoldDB" id="A0A6P8YZC6"/>
<reference evidence="2" key="1">
    <citation type="submission" date="2025-08" db="UniProtKB">
        <authorList>
            <consortium name="RefSeq"/>
        </authorList>
    </citation>
    <scope>IDENTIFICATION</scope>
    <source>
        <tissue evidence="2">Total insect</tissue>
    </source>
</reference>
<dbReference type="KEGG" id="tpal:117647739"/>
<evidence type="ECO:0000313" key="1">
    <source>
        <dbReference type="Proteomes" id="UP000515158"/>
    </source>
</evidence>
<accession>A0A6P8YZC6</accession>
<dbReference type="RefSeq" id="XP_034245528.1">
    <property type="nucleotide sequence ID" value="XM_034389637.1"/>
</dbReference>
<protein>
    <submittedName>
        <fullName evidence="2">Uncharacterized protein LOC117647739</fullName>
    </submittedName>
</protein>
<dbReference type="InParanoid" id="A0A6P8YZC6"/>